<dbReference type="InterPro" id="IPR019734">
    <property type="entry name" value="TPR_rpt"/>
</dbReference>
<evidence type="ECO:0000256" key="4">
    <source>
        <dbReference type="SAM" id="Coils"/>
    </source>
</evidence>
<dbReference type="SMART" id="SM00028">
    <property type="entry name" value="TPR"/>
    <property type="match status" value="4"/>
</dbReference>
<reference evidence="6" key="1">
    <citation type="submission" date="2012-03" db="EMBL/GenBank/DDBJ databases">
        <title>Functional metagenomics reveals considerable lignocellulase gene clusters in the gut microbiome of a wood-feeding higher termite.</title>
        <authorList>
            <person name="Liu N."/>
        </authorList>
    </citation>
    <scope>NUCLEOTIDE SEQUENCE</scope>
</reference>
<dbReference type="Gene3D" id="1.25.40.10">
    <property type="entry name" value="Tetratricopeptide repeat domain"/>
    <property type="match status" value="2"/>
</dbReference>
<dbReference type="PROSITE" id="PS50005">
    <property type="entry name" value="TPR"/>
    <property type="match status" value="3"/>
</dbReference>
<dbReference type="InterPro" id="IPR011990">
    <property type="entry name" value="TPR-like_helical_dom_sf"/>
</dbReference>
<feature type="coiled-coil region" evidence="4">
    <location>
        <begin position="168"/>
        <end position="195"/>
    </location>
</feature>
<dbReference type="EMBL" id="JQ844260">
    <property type="protein sequence ID" value="AGS53904.1"/>
    <property type="molecule type" value="Genomic_DNA"/>
</dbReference>
<evidence type="ECO:0000256" key="2">
    <source>
        <dbReference type="ARBA" id="ARBA00022803"/>
    </source>
</evidence>
<feature type="region of interest" description="Disordered" evidence="5">
    <location>
        <begin position="209"/>
        <end position="232"/>
    </location>
</feature>
<feature type="repeat" description="TPR" evidence="3">
    <location>
        <begin position="89"/>
        <end position="122"/>
    </location>
</feature>
<accession>A0A806KKN2</accession>
<protein>
    <submittedName>
        <fullName evidence="6">TPR domain protein</fullName>
    </submittedName>
</protein>
<dbReference type="AlphaFoldDB" id="A0A806KKN2"/>
<evidence type="ECO:0000256" key="3">
    <source>
        <dbReference type="PROSITE-ProRule" id="PRU00339"/>
    </source>
</evidence>
<organism evidence="6">
    <name type="scientific">uncultured bacterium contig00078</name>
    <dbReference type="NCBI Taxonomy" id="1181556"/>
    <lineage>
        <taxon>Bacteria</taxon>
        <taxon>environmental samples</taxon>
    </lineage>
</organism>
<keyword evidence="4" id="KW-0175">Coiled coil</keyword>
<dbReference type="SUPFAM" id="SSF48452">
    <property type="entry name" value="TPR-like"/>
    <property type="match status" value="1"/>
</dbReference>
<sequence length="232" mass="25987">MKKITLAFTWLFIAVLCYGQNTNFVRGEELLMQNKPAQAITFLEGAIGNDPHHVTAHIYLGIAYEQLGRFDEAIAVYRRILPSAGNLSANVANNMGNVYFNRGNTEEAERFYSQAINHDAQYSRSYLGRANTRIKAGNLHNAITDYERYLLLEPNSSQRPSIEQLVSMIRAEAAAEEARRIMAEEEARRIAEERDRLLQSVSASLQSAADGSRGISSGAESVEHYEGHFELD</sequence>
<feature type="repeat" description="TPR" evidence="3">
    <location>
        <begin position="54"/>
        <end position="87"/>
    </location>
</feature>
<feature type="repeat" description="TPR" evidence="3">
    <location>
        <begin position="123"/>
        <end position="156"/>
    </location>
</feature>
<evidence type="ECO:0000256" key="1">
    <source>
        <dbReference type="ARBA" id="ARBA00022737"/>
    </source>
</evidence>
<dbReference type="InterPro" id="IPR013105">
    <property type="entry name" value="TPR_2"/>
</dbReference>
<evidence type="ECO:0000256" key="5">
    <source>
        <dbReference type="SAM" id="MobiDB-lite"/>
    </source>
</evidence>
<keyword evidence="1" id="KW-0677">Repeat</keyword>
<evidence type="ECO:0000313" key="6">
    <source>
        <dbReference type="EMBL" id="AGS53904.1"/>
    </source>
</evidence>
<dbReference type="Pfam" id="PF13181">
    <property type="entry name" value="TPR_8"/>
    <property type="match status" value="1"/>
</dbReference>
<name>A0A806KKN2_9BACT</name>
<dbReference type="Pfam" id="PF13432">
    <property type="entry name" value="TPR_16"/>
    <property type="match status" value="1"/>
</dbReference>
<keyword evidence="2 3" id="KW-0802">TPR repeat</keyword>
<proteinExistence type="predicted"/>
<dbReference type="InterPro" id="IPR051685">
    <property type="entry name" value="Ycf3/AcsC/BcsC/TPR_MFPF"/>
</dbReference>
<dbReference type="Pfam" id="PF07719">
    <property type="entry name" value="TPR_2"/>
    <property type="match status" value="1"/>
</dbReference>
<feature type="compositionally biased region" description="Basic and acidic residues" evidence="5">
    <location>
        <begin position="221"/>
        <end position="232"/>
    </location>
</feature>
<dbReference type="PANTHER" id="PTHR44943">
    <property type="entry name" value="CELLULOSE SYNTHASE OPERON PROTEIN C"/>
    <property type="match status" value="1"/>
</dbReference>
<dbReference type="PANTHER" id="PTHR44943:SF8">
    <property type="entry name" value="TPR REPEAT-CONTAINING PROTEIN MJ0263"/>
    <property type="match status" value="1"/>
</dbReference>